<dbReference type="InterPro" id="IPR013325">
    <property type="entry name" value="RNA_pol_sigma_r2"/>
</dbReference>
<dbReference type="Pfam" id="PF08281">
    <property type="entry name" value="Sigma70_r4_2"/>
    <property type="match status" value="1"/>
</dbReference>
<evidence type="ECO:0000256" key="2">
    <source>
        <dbReference type="ARBA" id="ARBA00023015"/>
    </source>
</evidence>
<keyword evidence="5" id="KW-0804">Transcription</keyword>
<dbReference type="InterPro" id="IPR039425">
    <property type="entry name" value="RNA_pol_sigma-70-like"/>
</dbReference>
<dbReference type="SUPFAM" id="SSF88946">
    <property type="entry name" value="Sigma2 domain of RNA polymerase sigma factors"/>
    <property type="match status" value="1"/>
</dbReference>
<dbReference type="InterPro" id="IPR013324">
    <property type="entry name" value="RNA_pol_sigma_r3/r4-like"/>
</dbReference>
<proteinExistence type="inferred from homology"/>
<comment type="similarity">
    <text evidence="1">Belongs to the sigma-70 factor family. ECF subfamily.</text>
</comment>
<evidence type="ECO:0000256" key="4">
    <source>
        <dbReference type="ARBA" id="ARBA00023125"/>
    </source>
</evidence>
<dbReference type="GO" id="GO:0003677">
    <property type="term" value="F:DNA binding"/>
    <property type="evidence" value="ECO:0007669"/>
    <property type="project" value="UniProtKB-KW"/>
</dbReference>
<evidence type="ECO:0000313" key="8">
    <source>
        <dbReference type="EMBL" id="OGC84398.1"/>
    </source>
</evidence>
<dbReference type="CDD" id="cd06171">
    <property type="entry name" value="Sigma70_r4"/>
    <property type="match status" value="1"/>
</dbReference>
<evidence type="ECO:0000259" key="7">
    <source>
        <dbReference type="Pfam" id="PF08281"/>
    </source>
</evidence>
<accession>A0A1F4XS24</accession>
<evidence type="ECO:0000256" key="3">
    <source>
        <dbReference type="ARBA" id="ARBA00023082"/>
    </source>
</evidence>
<dbReference type="EMBL" id="MEWW01000016">
    <property type="protein sequence ID" value="OGC84398.1"/>
    <property type="molecule type" value="Genomic_DNA"/>
</dbReference>
<dbReference type="InterPro" id="IPR036388">
    <property type="entry name" value="WH-like_DNA-bd_sf"/>
</dbReference>
<dbReference type="SUPFAM" id="SSF88659">
    <property type="entry name" value="Sigma3 and sigma4 domains of RNA polymerase sigma factors"/>
    <property type="match status" value="1"/>
</dbReference>
<evidence type="ECO:0000313" key="9">
    <source>
        <dbReference type="Proteomes" id="UP000178091"/>
    </source>
</evidence>
<feature type="domain" description="RNA polymerase sigma factor 70 region 4 type 2" evidence="7">
    <location>
        <begin position="136"/>
        <end position="183"/>
    </location>
</feature>
<evidence type="ECO:0000259" key="6">
    <source>
        <dbReference type="Pfam" id="PF04542"/>
    </source>
</evidence>
<dbReference type="InterPro" id="IPR013249">
    <property type="entry name" value="RNA_pol_sigma70_r4_t2"/>
</dbReference>
<dbReference type="GO" id="GO:0006352">
    <property type="term" value="P:DNA-templated transcription initiation"/>
    <property type="evidence" value="ECO:0007669"/>
    <property type="project" value="InterPro"/>
</dbReference>
<evidence type="ECO:0000256" key="5">
    <source>
        <dbReference type="ARBA" id="ARBA00023163"/>
    </source>
</evidence>
<sequence length="196" mass="22516">MMSYLSLEQAEEQYPDEELLAASVAHPSLFAELVRRYEAAFLRKALSIVREREEAEDIVQEAFTKIYLNAKKFAPQEGASFSSWGYRILINTALTHYMKRKRRGEHTAALDEEIWNLIPDKNLRQFERAEFQDLVASVLVRMPPLFAKALSSFFLEGKSQEEIARAEGVSVGAVKTRVHRAKREFAKIYKSINTNV</sequence>
<dbReference type="PANTHER" id="PTHR43133:SF8">
    <property type="entry name" value="RNA POLYMERASE SIGMA FACTOR HI_1459-RELATED"/>
    <property type="match status" value="1"/>
</dbReference>
<organism evidence="8 9">
    <name type="scientific">Candidatus Adlerbacteria bacterium RIFCSPHIGHO2_12_FULL_53_18</name>
    <dbReference type="NCBI Taxonomy" id="1797242"/>
    <lineage>
        <taxon>Bacteria</taxon>
        <taxon>Candidatus Adleribacteriota</taxon>
    </lineage>
</organism>
<reference evidence="8 9" key="1">
    <citation type="journal article" date="2016" name="Nat. Commun.">
        <title>Thousands of microbial genomes shed light on interconnected biogeochemical processes in an aquifer system.</title>
        <authorList>
            <person name="Anantharaman K."/>
            <person name="Brown C.T."/>
            <person name="Hug L.A."/>
            <person name="Sharon I."/>
            <person name="Castelle C.J."/>
            <person name="Probst A.J."/>
            <person name="Thomas B.C."/>
            <person name="Singh A."/>
            <person name="Wilkins M.J."/>
            <person name="Karaoz U."/>
            <person name="Brodie E.L."/>
            <person name="Williams K.H."/>
            <person name="Hubbard S.S."/>
            <person name="Banfield J.F."/>
        </authorList>
    </citation>
    <scope>NUCLEOTIDE SEQUENCE [LARGE SCALE GENOMIC DNA]</scope>
</reference>
<keyword evidence="4" id="KW-0238">DNA-binding</keyword>
<evidence type="ECO:0008006" key="10">
    <source>
        <dbReference type="Google" id="ProtNLM"/>
    </source>
</evidence>
<dbReference type="InterPro" id="IPR007627">
    <property type="entry name" value="RNA_pol_sigma70_r2"/>
</dbReference>
<protein>
    <recommendedName>
        <fullName evidence="10">HTH luxR-type domain-containing protein</fullName>
    </recommendedName>
</protein>
<evidence type="ECO:0000256" key="1">
    <source>
        <dbReference type="ARBA" id="ARBA00010641"/>
    </source>
</evidence>
<dbReference type="NCBIfam" id="TIGR02937">
    <property type="entry name" value="sigma70-ECF"/>
    <property type="match status" value="1"/>
</dbReference>
<keyword evidence="2" id="KW-0805">Transcription regulation</keyword>
<dbReference type="PANTHER" id="PTHR43133">
    <property type="entry name" value="RNA POLYMERASE ECF-TYPE SIGMA FACTO"/>
    <property type="match status" value="1"/>
</dbReference>
<gene>
    <name evidence="8" type="ORF">A3F55_00260</name>
</gene>
<dbReference type="Gene3D" id="1.10.10.10">
    <property type="entry name" value="Winged helix-like DNA-binding domain superfamily/Winged helix DNA-binding domain"/>
    <property type="match status" value="1"/>
</dbReference>
<dbReference type="Pfam" id="PF04542">
    <property type="entry name" value="Sigma70_r2"/>
    <property type="match status" value="1"/>
</dbReference>
<dbReference type="InterPro" id="IPR014284">
    <property type="entry name" value="RNA_pol_sigma-70_dom"/>
</dbReference>
<dbReference type="Proteomes" id="UP000178091">
    <property type="component" value="Unassembled WGS sequence"/>
</dbReference>
<keyword evidence="3" id="KW-0731">Sigma factor</keyword>
<dbReference type="GO" id="GO:0016987">
    <property type="term" value="F:sigma factor activity"/>
    <property type="evidence" value="ECO:0007669"/>
    <property type="project" value="UniProtKB-KW"/>
</dbReference>
<dbReference type="AlphaFoldDB" id="A0A1F4XS24"/>
<name>A0A1F4XS24_9BACT</name>
<comment type="caution">
    <text evidence="8">The sequence shown here is derived from an EMBL/GenBank/DDBJ whole genome shotgun (WGS) entry which is preliminary data.</text>
</comment>
<dbReference type="Gene3D" id="1.10.1740.10">
    <property type="match status" value="1"/>
</dbReference>
<feature type="domain" description="RNA polymerase sigma-70 region 2" evidence="6">
    <location>
        <begin position="33"/>
        <end position="103"/>
    </location>
</feature>